<gene>
    <name evidence="1" type="ORF">J3D65DRAFT_640334</name>
</gene>
<protein>
    <submittedName>
        <fullName evidence="1">Uncharacterized protein</fullName>
    </submittedName>
</protein>
<evidence type="ECO:0000313" key="1">
    <source>
        <dbReference type="EMBL" id="KAK7530145.1"/>
    </source>
</evidence>
<sequence length="152" mass="16948">MGDVAGRQGEGSIARLLGKMSGGRDVSDQEVCHSLLNVQLFDSSREIILLDRRVPEIHGRGPSSLFRCYMCSETSVPGLRDATLLQVARDWFTEGASSGRTSLVRRLSRVVTYLPQHSSDLTSPEYEHFCRVGMTQHRPFSAVEDLLFIAYT</sequence>
<accession>A0ABR1L8I8</accession>
<dbReference type="GeneID" id="92034686"/>
<evidence type="ECO:0000313" key="2">
    <source>
        <dbReference type="Proteomes" id="UP001360953"/>
    </source>
</evidence>
<name>A0ABR1L8I8_9PEZI</name>
<organism evidence="1 2">
    <name type="scientific">Phyllosticta citribraziliensis</name>
    <dbReference type="NCBI Taxonomy" id="989973"/>
    <lineage>
        <taxon>Eukaryota</taxon>
        <taxon>Fungi</taxon>
        <taxon>Dikarya</taxon>
        <taxon>Ascomycota</taxon>
        <taxon>Pezizomycotina</taxon>
        <taxon>Dothideomycetes</taxon>
        <taxon>Dothideomycetes incertae sedis</taxon>
        <taxon>Botryosphaeriales</taxon>
        <taxon>Phyllostictaceae</taxon>
        <taxon>Phyllosticta</taxon>
    </lineage>
</organism>
<comment type="caution">
    <text evidence="1">The sequence shown here is derived from an EMBL/GenBank/DDBJ whole genome shotgun (WGS) entry which is preliminary data.</text>
</comment>
<proteinExistence type="predicted"/>
<dbReference type="Proteomes" id="UP001360953">
    <property type="component" value="Unassembled WGS sequence"/>
</dbReference>
<keyword evidence="2" id="KW-1185">Reference proteome</keyword>
<dbReference type="EMBL" id="JBBPEH010000014">
    <property type="protein sequence ID" value="KAK7530145.1"/>
    <property type="molecule type" value="Genomic_DNA"/>
</dbReference>
<dbReference type="RefSeq" id="XP_066650384.1">
    <property type="nucleotide sequence ID" value="XM_066801780.1"/>
</dbReference>
<reference evidence="1 2" key="1">
    <citation type="submission" date="2024-04" db="EMBL/GenBank/DDBJ databases">
        <title>Phyllosticta paracitricarpa is synonymous to the EU quarantine fungus P. citricarpa based on phylogenomic analyses.</title>
        <authorList>
            <consortium name="Lawrence Berkeley National Laboratory"/>
            <person name="Van ingen-buijs V.A."/>
            <person name="Van westerhoven A.C."/>
            <person name="Haridas S."/>
            <person name="Skiadas P."/>
            <person name="Martin F."/>
            <person name="Groenewald J.Z."/>
            <person name="Crous P.W."/>
            <person name="Seidl M.F."/>
        </authorList>
    </citation>
    <scope>NUCLEOTIDE SEQUENCE [LARGE SCALE GENOMIC DNA]</scope>
    <source>
        <strain evidence="1 2">CPC 17464</strain>
    </source>
</reference>